<organism evidence="2 3">
    <name type="scientific">Roseivivax lentus</name>
    <dbReference type="NCBI Taxonomy" id="633194"/>
    <lineage>
        <taxon>Bacteria</taxon>
        <taxon>Pseudomonadati</taxon>
        <taxon>Pseudomonadota</taxon>
        <taxon>Alphaproteobacteria</taxon>
        <taxon>Rhodobacterales</taxon>
        <taxon>Roseobacteraceae</taxon>
        <taxon>Roseivivax</taxon>
    </lineage>
</organism>
<protein>
    <recommendedName>
        <fullName evidence="1">DUF6456 domain-containing protein</fullName>
    </recommendedName>
</protein>
<dbReference type="InterPro" id="IPR045599">
    <property type="entry name" value="DUF6456"/>
</dbReference>
<evidence type="ECO:0000313" key="3">
    <source>
        <dbReference type="Proteomes" id="UP000186684"/>
    </source>
</evidence>
<proteinExistence type="predicted"/>
<dbReference type="RefSeq" id="WP_076448055.1">
    <property type="nucleotide sequence ID" value="NZ_FTOQ01000005.1"/>
</dbReference>
<gene>
    <name evidence="2" type="ORF">SAMN05421759_10571</name>
</gene>
<name>A0A1N7MQ69_9RHOB</name>
<dbReference type="AlphaFoldDB" id="A0A1N7MQ69"/>
<dbReference type="Proteomes" id="UP000186684">
    <property type="component" value="Unassembled WGS sequence"/>
</dbReference>
<accession>A0A1N7MQ69</accession>
<reference evidence="3" key="1">
    <citation type="submission" date="2017-01" db="EMBL/GenBank/DDBJ databases">
        <authorList>
            <person name="Varghese N."/>
            <person name="Submissions S."/>
        </authorList>
    </citation>
    <scope>NUCLEOTIDE SEQUENCE [LARGE SCALE GENOMIC DNA]</scope>
    <source>
        <strain evidence="3">DSM 29430</strain>
    </source>
</reference>
<dbReference type="EMBL" id="FTOQ01000005">
    <property type="protein sequence ID" value="SIS88158.1"/>
    <property type="molecule type" value="Genomic_DNA"/>
</dbReference>
<dbReference type="Pfam" id="PF20057">
    <property type="entry name" value="DUF6456"/>
    <property type="match status" value="1"/>
</dbReference>
<keyword evidence="3" id="KW-1185">Reference proteome</keyword>
<sequence>MQGTNHDCAIALPDWVPQAAIHYLEHTEAGTSLRALARASGCHPSTVLRQVRKIETRRDDPLVDAALDRLGQLREGGIPMKLETKQAVADPAGFQRETQRILQRLCEAGAVLAVAEGMEKAVVVRDQGDGGSVRTAVVGADIAEAMALRDWIHCDAPGRVSRYRITPTGRQALNQMMAGRESRLRGFAESQAGFGSGAEIDAQMAARESAPARAQRRFSVSDSPLAVLARRKTPEGEAFLSPRQVGAGERLREDFELSGIKAAAVPSLLAERPVFVPAGTGAEARFRAALEVLGPELADVAVQCCCLLEGIETTEKRMGWSARSGKIVLRIALERLSWFYQSDRGRDSGMIG</sequence>
<dbReference type="OrthoDB" id="7476630at2"/>
<evidence type="ECO:0000259" key="1">
    <source>
        <dbReference type="Pfam" id="PF20057"/>
    </source>
</evidence>
<dbReference type="STRING" id="633194.SAMN05421759_10571"/>
<evidence type="ECO:0000313" key="2">
    <source>
        <dbReference type="EMBL" id="SIS88158.1"/>
    </source>
</evidence>
<feature type="domain" description="DUF6456" evidence="1">
    <location>
        <begin position="217"/>
        <end position="341"/>
    </location>
</feature>